<dbReference type="InterPro" id="IPR044730">
    <property type="entry name" value="RNase_H-like_dom_plant"/>
</dbReference>
<dbReference type="InterPro" id="IPR036397">
    <property type="entry name" value="RNaseH_sf"/>
</dbReference>
<dbReference type="Proteomes" id="UP001202328">
    <property type="component" value="Unassembled WGS sequence"/>
</dbReference>
<protein>
    <recommendedName>
        <fullName evidence="3">RNase H type-1 domain-containing protein</fullName>
    </recommendedName>
</protein>
<accession>A0AAD4SMC7</accession>
<evidence type="ECO:0008006" key="3">
    <source>
        <dbReference type="Google" id="ProtNLM"/>
    </source>
</evidence>
<comment type="caution">
    <text evidence="1">The sequence shown here is derived from an EMBL/GenBank/DDBJ whole genome shotgun (WGS) entry which is preliminary data.</text>
</comment>
<evidence type="ECO:0000313" key="1">
    <source>
        <dbReference type="EMBL" id="KAI3910876.1"/>
    </source>
</evidence>
<dbReference type="Gene3D" id="3.30.420.10">
    <property type="entry name" value="Ribonuclease H-like superfamily/Ribonuclease H"/>
    <property type="match status" value="1"/>
</dbReference>
<dbReference type="GO" id="GO:0003676">
    <property type="term" value="F:nucleic acid binding"/>
    <property type="evidence" value="ECO:0007669"/>
    <property type="project" value="InterPro"/>
</dbReference>
<organism evidence="1 2">
    <name type="scientific">Papaver atlanticum</name>
    <dbReference type="NCBI Taxonomy" id="357466"/>
    <lineage>
        <taxon>Eukaryota</taxon>
        <taxon>Viridiplantae</taxon>
        <taxon>Streptophyta</taxon>
        <taxon>Embryophyta</taxon>
        <taxon>Tracheophyta</taxon>
        <taxon>Spermatophyta</taxon>
        <taxon>Magnoliopsida</taxon>
        <taxon>Ranunculales</taxon>
        <taxon>Papaveraceae</taxon>
        <taxon>Papaveroideae</taxon>
        <taxon>Papaver</taxon>
    </lineage>
</organism>
<evidence type="ECO:0000313" key="2">
    <source>
        <dbReference type="Proteomes" id="UP001202328"/>
    </source>
</evidence>
<dbReference type="EMBL" id="JAJJMB010010087">
    <property type="protein sequence ID" value="KAI3910876.1"/>
    <property type="molecule type" value="Genomic_DNA"/>
</dbReference>
<dbReference type="SUPFAM" id="SSF53098">
    <property type="entry name" value="Ribonuclease H-like"/>
    <property type="match status" value="1"/>
</dbReference>
<reference evidence="1" key="1">
    <citation type="submission" date="2022-04" db="EMBL/GenBank/DDBJ databases">
        <title>A functionally conserved STORR gene fusion in Papaver species that diverged 16.8 million years ago.</title>
        <authorList>
            <person name="Catania T."/>
        </authorList>
    </citation>
    <scope>NUCLEOTIDE SEQUENCE</scope>
    <source>
        <strain evidence="1">S-188037</strain>
    </source>
</reference>
<sequence>MRDCLGSFIYAESGGIGVASNFVAEIFAIVRTVEWAVQSGKVKLVMQSDSKTVISMFQFQSRCLPWYIKQDGLEAVLGSRLFYSIMLIERSISQLASLQKKGSHLSRGQIRHFHSHPYDLQSS</sequence>
<name>A0AAD4SMC7_9MAGN</name>
<dbReference type="InterPro" id="IPR053151">
    <property type="entry name" value="RNase_H-like"/>
</dbReference>
<dbReference type="PANTHER" id="PTHR47723:SF23">
    <property type="entry name" value="REVERSE TRANSCRIPTASE-LIKE PROTEIN"/>
    <property type="match status" value="1"/>
</dbReference>
<gene>
    <name evidence="1" type="ORF">MKW98_022563</name>
</gene>
<keyword evidence="2" id="KW-1185">Reference proteome</keyword>
<dbReference type="PANTHER" id="PTHR47723">
    <property type="entry name" value="OS05G0353850 PROTEIN"/>
    <property type="match status" value="1"/>
</dbReference>
<dbReference type="AlphaFoldDB" id="A0AAD4SMC7"/>
<dbReference type="CDD" id="cd06222">
    <property type="entry name" value="RNase_H_like"/>
    <property type="match status" value="1"/>
</dbReference>
<dbReference type="InterPro" id="IPR012337">
    <property type="entry name" value="RNaseH-like_sf"/>
</dbReference>
<proteinExistence type="predicted"/>